<evidence type="ECO:0000313" key="1">
    <source>
        <dbReference type="EMBL" id="AKT36712.1"/>
    </source>
</evidence>
<dbReference type="OrthoDB" id="5517329at2"/>
<evidence type="ECO:0000313" key="2">
    <source>
        <dbReference type="Proteomes" id="UP000067626"/>
    </source>
</evidence>
<dbReference type="AlphaFoldDB" id="A0A0K1E7Q5"/>
<protein>
    <submittedName>
        <fullName evidence="1">General secretion pathway protein GspI</fullName>
    </submittedName>
</protein>
<keyword evidence="2" id="KW-1185">Reference proteome</keyword>
<sequence>MQSRKRGFTLLEVMVAIAILGLSLTMILAAQAGALSNAAQARNISQAAGLLRCKMSELEEQIKIARGFPALDEADSGPCCEGDESRMRCTWKIEKPEFPDPKYGDLDLDSDLGSSGLSSLGPLAQGMTGGSNPLGQNASVGDVAQQLGGADGAAGALSGMLGTVMQMVYPDIKMIFEASTRRLTVKVTWMEGIREREIEIAQWYTIPQRGTAIDLGNMLGGAAGAGNPTSPSTGSGAGTGR</sequence>
<dbReference type="Pfam" id="PF07963">
    <property type="entry name" value="N_methyl"/>
    <property type="match status" value="1"/>
</dbReference>
<dbReference type="RefSeq" id="WP_063796205.1">
    <property type="nucleotide sequence ID" value="NZ_CP012159.1"/>
</dbReference>
<dbReference type="NCBIfam" id="TIGR02532">
    <property type="entry name" value="IV_pilin_GFxxxE"/>
    <property type="match status" value="1"/>
</dbReference>
<dbReference type="PROSITE" id="PS00409">
    <property type="entry name" value="PROKAR_NTER_METHYL"/>
    <property type="match status" value="1"/>
</dbReference>
<dbReference type="InterPro" id="IPR045584">
    <property type="entry name" value="Pilin-like"/>
</dbReference>
<dbReference type="STRING" id="52.CMC5_008330"/>
<proteinExistence type="predicted"/>
<dbReference type="SUPFAM" id="SSF54523">
    <property type="entry name" value="Pili subunits"/>
    <property type="match status" value="1"/>
</dbReference>
<accession>A0A0K1E7Q5</accession>
<organism evidence="1 2">
    <name type="scientific">Chondromyces crocatus</name>
    <dbReference type="NCBI Taxonomy" id="52"/>
    <lineage>
        <taxon>Bacteria</taxon>
        <taxon>Pseudomonadati</taxon>
        <taxon>Myxococcota</taxon>
        <taxon>Polyangia</taxon>
        <taxon>Polyangiales</taxon>
        <taxon>Polyangiaceae</taxon>
        <taxon>Chondromyces</taxon>
    </lineage>
</organism>
<dbReference type="EMBL" id="CP012159">
    <property type="protein sequence ID" value="AKT36712.1"/>
    <property type="molecule type" value="Genomic_DNA"/>
</dbReference>
<reference evidence="1 2" key="1">
    <citation type="submission" date="2015-07" db="EMBL/GenBank/DDBJ databases">
        <title>Genome analysis of myxobacterium Chondromyces crocatus Cm c5 reveals a high potential for natural compound synthesis and the genetic basis for the loss of fruiting body formation.</title>
        <authorList>
            <person name="Zaburannyi N."/>
            <person name="Bunk B."/>
            <person name="Maier J."/>
            <person name="Overmann J."/>
            <person name="Mueller R."/>
        </authorList>
    </citation>
    <scope>NUCLEOTIDE SEQUENCE [LARGE SCALE GENOMIC DNA]</scope>
    <source>
        <strain evidence="1 2">Cm c5</strain>
    </source>
</reference>
<dbReference type="Proteomes" id="UP000067626">
    <property type="component" value="Chromosome"/>
</dbReference>
<name>A0A0K1E7Q5_CHOCO</name>
<dbReference type="KEGG" id="ccro:CMC5_008330"/>
<gene>
    <name evidence="1" type="primary">gspI</name>
    <name evidence="1" type="ORF">CMC5_008330</name>
</gene>
<dbReference type="InterPro" id="IPR012902">
    <property type="entry name" value="N_methyl_site"/>
</dbReference>